<sequence>MVRMSDTFVIREFNGDDSRLEISDYGAQVLSWAPVGQPSVIWRPSALVLEAGVPIRGGVPVVTPWFGAGYAGGHALGLSPKHGSARLSFWHCEDPSDSSDGRVRYRLDLPADAADPSGQPLRAVYEVGAGGSLRMTLTVANVGEASASVEMALHTYLRVGDVRRTRVRGLSGVGYWDAATGGVDRVQREEDIAFAGEVDRVYGVARPLEVHDPVLNRVIHVRSDGAEQTVVWNPGERIGDAITDMAPGEWSSFVCVEAALCRGHAVELAPGESCTLGQTLSL</sequence>
<feature type="active site" evidence="5">
    <location>
        <position position="257"/>
    </location>
</feature>
<dbReference type="SUPFAM" id="SSF74650">
    <property type="entry name" value="Galactose mutarotase-like"/>
    <property type="match status" value="1"/>
</dbReference>
<evidence type="ECO:0000256" key="1">
    <source>
        <dbReference type="ARBA" id="ARBA00001096"/>
    </source>
</evidence>
<dbReference type="Proteomes" id="UP000494173">
    <property type="component" value="Unassembled WGS sequence"/>
</dbReference>
<evidence type="ECO:0000313" key="7">
    <source>
        <dbReference type="Proteomes" id="UP000494173"/>
    </source>
</evidence>
<comment type="caution">
    <text evidence="6">The sequence shown here is derived from an EMBL/GenBank/DDBJ whole genome shotgun (WGS) entry which is preliminary data.</text>
</comment>
<dbReference type="InterPro" id="IPR014718">
    <property type="entry name" value="GH-type_carb-bd"/>
</dbReference>
<evidence type="ECO:0000256" key="3">
    <source>
        <dbReference type="ARBA" id="ARBA00023235"/>
    </source>
</evidence>
<dbReference type="InterPro" id="IPR008183">
    <property type="entry name" value="Aldose_1/G6P_1-epimerase"/>
</dbReference>
<feature type="active site" evidence="5">
    <location>
        <position position="154"/>
    </location>
</feature>
<evidence type="ECO:0000256" key="5">
    <source>
        <dbReference type="PIRSR" id="PIRSR016020-1"/>
    </source>
</evidence>
<name>A0ABD7VT73_BIFBR</name>
<dbReference type="EMBL" id="CABWKB010000017">
    <property type="protein sequence ID" value="VWQ23913.1"/>
    <property type="molecule type" value="Genomic_DNA"/>
</dbReference>
<dbReference type="AlphaFoldDB" id="A0ABD7VT73"/>
<keyword evidence="3 4" id="KW-0413">Isomerase</keyword>
<gene>
    <name evidence="6" type="primary">yeaD_2</name>
    <name evidence="6" type="ORF">BIFLH24_01682</name>
</gene>
<dbReference type="Gene3D" id="2.70.98.10">
    <property type="match status" value="1"/>
</dbReference>
<dbReference type="InterPro" id="IPR011013">
    <property type="entry name" value="Gal_mutarotase_sf_dom"/>
</dbReference>
<organism evidence="6 7">
    <name type="scientific">Bifidobacterium breve</name>
    <dbReference type="NCBI Taxonomy" id="1685"/>
    <lineage>
        <taxon>Bacteria</taxon>
        <taxon>Bacillati</taxon>
        <taxon>Actinomycetota</taxon>
        <taxon>Actinomycetes</taxon>
        <taxon>Bifidobacteriales</taxon>
        <taxon>Bifidobacteriaceae</taxon>
        <taxon>Bifidobacterium</taxon>
    </lineage>
</organism>
<dbReference type="PIRSF" id="PIRSF016020">
    <property type="entry name" value="PHexose_mutarotase"/>
    <property type="match status" value="1"/>
</dbReference>
<dbReference type="InterPro" id="IPR025532">
    <property type="entry name" value="G6P_1-epimerase"/>
</dbReference>
<evidence type="ECO:0000313" key="6">
    <source>
        <dbReference type="EMBL" id="VWQ23913.1"/>
    </source>
</evidence>
<proteinExistence type="inferred from homology"/>
<reference evidence="6 7" key="1">
    <citation type="submission" date="2019-10" db="EMBL/GenBank/DDBJ databases">
        <authorList>
            <consortium name="Melissa Lawson"/>
            <person name="O'neill I."/>
        </authorList>
    </citation>
    <scope>NUCLEOTIDE SEQUENCE [LARGE SCALE GENOMIC DNA]</scope>
    <source>
        <strain evidence="6">LH_24</strain>
    </source>
</reference>
<evidence type="ECO:0000256" key="4">
    <source>
        <dbReference type="PIRNR" id="PIRNR016020"/>
    </source>
</evidence>
<dbReference type="GO" id="GO:0030246">
    <property type="term" value="F:carbohydrate binding"/>
    <property type="evidence" value="ECO:0007669"/>
    <property type="project" value="UniProtKB-UniRule"/>
</dbReference>
<dbReference type="PANTHER" id="PTHR11122">
    <property type="entry name" value="APOSPORY-ASSOCIATED PROTEIN C-RELATED"/>
    <property type="match status" value="1"/>
</dbReference>
<comment type="catalytic activity">
    <reaction evidence="1">
        <text>alpha-D-glucose 6-phosphate = beta-D-glucose 6-phosphate</text>
        <dbReference type="Rhea" id="RHEA:16249"/>
        <dbReference type="ChEBI" id="CHEBI:58225"/>
        <dbReference type="ChEBI" id="CHEBI:58247"/>
        <dbReference type="EC" id="5.1.3.15"/>
    </reaction>
</comment>
<dbReference type="GO" id="GO:0047938">
    <property type="term" value="F:glucose-6-phosphate 1-epimerase activity"/>
    <property type="evidence" value="ECO:0007669"/>
    <property type="project" value="UniProtKB-UniRule"/>
</dbReference>
<dbReference type="PANTHER" id="PTHR11122:SF13">
    <property type="entry name" value="GLUCOSE-6-PHOSPHATE 1-EPIMERASE"/>
    <property type="match status" value="1"/>
</dbReference>
<dbReference type="CDD" id="cd09020">
    <property type="entry name" value="D-hex-6-P-epi_like"/>
    <property type="match status" value="1"/>
</dbReference>
<accession>A0ABD7VT73</accession>
<protein>
    <recommendedName>
        <fullName evidence="4">Putative glucose-6-phosphate 1-epimerase</fullName>
        <ecNumber evidence="4">5.1.3.15</ecNumber>
    </recommendedName>
</protein>
<dbReference type="EC" id="5.1.3.15" evidence="4"/>
<evidence type="ECO:0000256" key="2">
    <source>
        <dbReference type="ARBA" id="ARBA00005866"/>
    </source>
</evidence>
<dbReference type="Pfam" id="PF01263">
    <property type="entry name" value="Aldose_epim"/>
    <property type="match status" value="1"/>
</dbReference>
<comment type="similarity">
    <text evidence="2 4">Belongs to the glucose-6-phosphate 1-epimerase family.</text>
</comment>